<dbReference type="Pfam" id="PF00196">
    <property type="entry name" value="GerE"/>
    <property type="match status" value="1"/>
</dbReference>
<dbReference type="OrthoDB" id="9803630at2"/>
<accession>A0A365U6K0</accession>
<sequence>MHVRTACRNSPASCWTCVCSPCPKSRRGQGGRRPVSASRLESILERLDAATAPDDLQAAIEALRAHYAVDHLVYHWVSPDGEQYGCGTYPRAWVERYLERGYLRIDPVIQGCYRRFHPVDWKRLDWSSRAVRAFLRDARDHGLGRQGFSVPIRGPAGQFALFTVNHDCDDTAWAVFTAAHCRELILVAHAFNRKALEFEAGRLPEHQAQLSPRELDAMTLLAIGYSRAQVADTLSISEHTLRAYIESARFKLGALNTTHAVARAMSRGLIVIGP</sequence>
<dbReference type="Gene3D" id="3.30.450.80">
    <property type="entry name" value="Transcription factor LuxR-like, autoinducer-binding domain"/>
    <property type="match status" value="1"/>
</dbReference>
<dbReference type="SUPFAM" id="SSF46894">
    <property type="entry name" value="C-terminal effector domain of the bipartite response regulators"/>
    <property type="match status" value="1"/>
</dbReference>
<organism evidence="5 6">
    <name type="scientific">Rhodosalinus halophilus</name>
    <dbReference type="NCBI Taxonomy" id="2259333"/>
    <lineage>
        <taxon>Bacteria</taxon>
        <taxon>Pseudomonadati</taxon>
        <taxon>Pseudomonadota</taxon>
        <taxon>Alphaproteobacteria</taxon>
        <taxon>Rhodobacterales</taxon>
        <taxon>Paracoccaceae</taxon>
        <taxon>Rhodosalinus</taxon>
    </lineage>
</organism>
<evidence type="ECO:0000313" key="5">
    <source>
        <dbReference type="EMBL" id="RBI84080.1"/>
    </source>
</evidence>
<dbReference type="GO" id="GO:0003677">
    <property type="term" value="F:DNA binding"/>
    <property type="evidence" value="ECO:0007669"/>
    <property type="project" value="UniProtKB-KW"/>
</dbReference>
<dbReference type="PROSITE" id="PS50043">
    <property type="entry name" value="HTH_LUXR_2"/>
    <property type="match status" value="1"/>
</dbReference>
<evidence type="ECO:0000259" key="4">
    <source>
        <dbReference type="PROSITE" id="PS50043"/>
    </source>
</evidence>
<dbReference type="Gene3D" id="1.10.10.10">
    <property type="entry name" value="Winged helix-like DNA-binding domain superfamily/Winged helix DNA-binding domain"/>
    <property type="match status" value="1"/>
</dbReference>
<keyword evidence="3" id="KW-0804">Transcription</keyword>
<dbReference type="InterPro" id="IPR005143">
    <property type="entry name" value="TF_LuxR_autoind-bd_dom"/>
</dbReference>
<proteinExistence type="predicted"/>
<dbReference type="PRINTS" id="PR00038">
    <property type="entry name" value="HTHLUXR"/>
</dbReference>
<gene>
    <name evidence="5" type="ORF">DRV85_13820</name>
</gene>
<dbReference type="InterPro" id="IPR036388">
    <property type="entry name" value="WH-like_DNA-bd_sf"/>
</dbReference>
<dbReference type="Pfam" id="PF03472">
    <property type="entry name" value="Autoind_bind"/>
    <property type="match status" value="1"/>
</dbReference>
<protein>
    <submittedName>
        <fullName evidence="5">LuxR family transcriptional regulator</fullName>
    </submittedName>
</protein>
<feature type="domain" description="HTH luxR-type" evidence="4">
    <location>
        <begin position="203"/>
        <end position="268"/>
    </location>
</feature>
<reference evidence="5 6" key="1">
    <citation type="submission" date="2018-07" db="EMBL/GenBank/DDBJ databases">
        <title>Rhodosalinus sp. strain E84T genomic sequence and assembly.</title>
        <authorList>
            <person name="Liu Z.-W."/>
            <person name="Lu D.-C."/>
        </authorList>
    </citation>
    <scope>NUCLEOTIDE SEQUENCE [LARGE SCALE GENOMIC DNA]</scope>
    <source>
        <strain evidence="5 6">E84</strain>
    </source>
</reference>
<dbReference type="SMART" id="SM00421">
    <property type="entry name" value="HTH_LUXR"/>
    <property type="match status" value="1"/>
</dbReference>
<evidence type="ECO:0000256" key="3">
    <source>
        <dbReference type="ARBA" id="ARBA00023163"/>
    </source>
</evidence>
<keyword evidence="2" id="KW-0238">DNA-binding</keyword>
<dbReference type="AlphaFoldDB" id="A0A365U6K0"/>
<comment type="caution">
    <text evidence="5">The sequence shown here is derived from an EMBL/GenBank/DDBJ whole genome shotgun (WGS) entry which is preliminary data.</text>
</comment>
<dbReference type="SUPFAM" id="SSF75516">
    <property type="entry name" value="Pheromone-binding domain of LuxR-like quorum-sensing transcription factors"/>
    <property type="match status" value="1"/>
</dbReference>
<name>A0A365U6K0_9RHOB</name>
<dbReference type="PANTHER" id="PTHR44688">
    <property type="entry name" value="DNA-BINDING TRANSCRIPTIONAL ACTIVATOR DEVR_DOSR"/>
    <property type="match status" value="1"/>
</dbReference>
<dbReference type="CDD" id="cd06170">
    <property type="entry name" value="LuxR_C_like"/>
    <property type="match status" value="1"/>
</dbReference>
<dbReference type="Proteomes" id="UP000253370">
    <property type="component" value="Unassembled WGS sequence"/>
</dbReference>
<dbReference type="EMBL" id="QNTQ01000013">
    <property type="protein sequence ID" value="RBI84080.1"/>
    <property type="molecule type" value="Genomic_DNA"/>
</dbReference>
<dbReference type="InterPro" id="IPR016032">
    <property type="entry name" value="Sig_transdc_resp-reg_C-effctor"/>
</dbReference>
<dbReference type="PANTHER" id="PTHR44688:SF16">
    <property type="entry name" value="DNA-BINDING TRANSCRIPTIONAL ACTIVATOR DEVR_DOSR"/>
    <property type="match status" value="1"/>
</dbReference>
<keyword evidence="6" id="KW-1185">Reference proteome</keyword>
<evidence type="ECO:0000256" key="1">
    <source>
        <dbReference type="ARBA" id="ARBA00023015"/>
    </source>
</evidence>
<dbReference type="GO" id="GO:0006355">
    <property type="term" value="P:regulation of DNA-templated transcription"/>
    <property type="evidence" value="ECO:0007669"/>
    <property type="project" value="InterPro"/>
</dbReference>
<dbReference type="InterPro" id="IPR036693">
    <property type="entry name" value="TF_LuxR_autoind-bd_dom_sf"/>
</dbReference>
<dbReference type="InterPro" id="IPR000792">
    <property type="entry name" value="Tscrpt_reg_LuxR_C"/>
</dbReference>
<evidence type="ECO:0000313" key="6">
    <source>
        <dbReference type="Proteomes" id="UP000253370"/>
    </source>
</evidence>
<evidence type="ECO:0000256" key="2">
    <source>
        <dbReference type="ARBA" id="ARBA00023125"/>
    </source>
</evidence>
<keyword evidence="1" id="KW-0805">Transcription regulation</keyword>